<evidence type="ECO:0000259" key="4">
    <source>
        <dbReference type="SMART" id="SM00062"/>
    </source>
</evidence>
<dbReference type="InterPro" id="IPR001638">
    <property type="entry name" value="Solute-binding_3/MltF_N"/>
</dbReference>
<dbReference type="PANTHER" id="PTHR35841">
    <property type="entry name" value="PHOSPHONATES-BINDING PERIPLASMIC PROTEIN"/>
    <property type="match status" value="1"/>
</dbReference>
<dbReference type="NCBIfam" id="TIGR03431">
    <property type="entry name" value="PhnD"/>
    <property type="match status" value="1"/>
</dbReference>
<dbReference type="GO" id="GO:0043190">
    <property type="term" value="C:ATP-binding cassette (ABC) transporter complex"/>
    <property type="evidence" value="ECO:0007669"/>
    <property type="project" value="InterPro"/>
</dbReference>
<dbReference type="EMBL" id="CP020028">
    <property type="protein sequence ID" value="ASR47463.1"/>
    <property type="molecule type" value="Genomic_DNA"/>
</dbReference>
<dbReference type="SMART" id="SM00062">
    <property type="entry name" value="PBPb"/>
    <property type="match status" value="1"/>
</dbReference>
<dbReference type="Proteomes" id="UP000214666">
    <property type="component" value="Chromosome"/>
</dbReference>
<keyword evidence="6" id="KW-1185">Reference proteome</keyword>
<accession>A0A222WNT4</accession>
<dbReference type="STRING" id="172713.GCA_001705305_01080"/>
<feature type="chain" id="PRO_5039188637" evidence="3">
    <location>
        <begin position="24"/>
        <end position="308"/>
    </location>
</feature>
<dbReference type="Gene3D" id="3.40.190.10">
    <property type="entry name" value="Periplasmic binding protein-like II"/>
    <property type="match status" value="2"/>
</dbReference>
<evidence type="ECO:0000256" key="2">
    <source>
        <dbReference type="ARBA" id="ARBA00022729"/>
    </source>
</evidence>
<dbReference type="KEGG" id="pkb:B4V02_12645"/>
<evidence type="ECO:0000256" key="3">
    <source>
        <dbReference type="SAM" id="SignalP"/>
    </source>
</evidence>
<dbReference type="PROSITE" id="PS51257">
    <property type="entry name" value="PROKAR_LIPOPROTEIN"/>
    <property type="match status" value="1"/>
</dbReference>
<dbReference type="Pfam" id="PF12974">
    <property type="entry name" value="Phosphonate-bd"/>
    <property type="match status" value="1"/>
</dbReference>
<feature type="domain" description="Solute-binding protein family 3/N-terminal" evidence="4">
    <location>
        <begin position="48"/>
        <end position="267"/>
    </location>
</feature>
<name>A0A222WNT4_9BACL</name>
<dbReference type="SUPFAM" id="SSF53850">
    <property type="entry name" value="Periplasmic binding protein-like II"/>
    <property type="match status" value="1"/>
</dbReference>
<keyword evidence="2 3" id="KW-0732">Signal</keyword>
<evidence type="ECO:0000313" key="5">
    <source>
        <dbReference type="EMBL" id="ASR47463.1"/>
    </source>
</evidence>
<dbReference type="AlphaFoldDB" id="A0A222WNT4"/>
<evidence type="ECO:0000313" key="6">
    <source>
        <dbReference type="Proteomes" id="UP000214666"/>
    </source>
</evidence>
<dbReference type="GO" id="GO:0015716">
    <property type="term" value="P:organic phosphonate transport"/>
    <property type="evidence" value="ECO:0007669"/>
    <property type="project" value="InterPro"/>
</dbReference>
<dbReference type="OrthoDB" id="9776786at2"/>
<proteinExistence type="inferred from homology"/>
<protein>
    <submittedName>
        <fullName evidence="5">Phosphonate ABC transporter substrate-binding protein</fullName>
    </submittedName>
</protein>
<feature type="signal peptide" evidence="3">
    <location>
        <begin position="1"/>
        <end position="23"/>
    </location>
</feature>
<dbReference type="GO" id="GO:0055085">
    <property type="term" value="P:transmembrane transport"/>
    <property type="evidence" value="ECO:0007669"/>
    <property type="project" value="InterPro"/>
</dbReference>
<comment type="similarity">
    <text evidence="1">Belongs to the phosphate/phosphite/phosphonate binding protein family.</text>
</comment>
<dbReference type="CDD" id="cd01071">
    <property type="entry name" value="PBP2_PhnD_like"/>
    <property type="match status" value="1"/>
</dbReference>
<dbReference type="NCBIfam" id="TIGR01098">
    <property type="entry name" value="3A0109s03R"/>
    <property type="match status" value="1"/>
</dbReference>
<dbReference type="RefSeq" id="WP_094155044.1">
    <property type="nucleotide sequence ID" value="NZ_CP020028.1"/>
</dbReference>
<reference evidence="5 6" key="1">
    <citation type="submission" date="2017-03" db="EMBL/GenBank/DDBJ databases">
        <title>Complete genome sequence of Paenibacillus Kribbensis producing bioflocculants.</title>
        <authorList>
            <person name="Lee H.-G."/>
            <person name="Oh H.-M."/>
        </authorList>
    </citation>
    <scope>NUCLEOTIDE SEQUENCE [LARGE SCALE GENOMIC DNA]</scope>
    <source>
        <strain evidence="5 6">AM49</strain>
    </source>
</reference>
<gene>
    <name evidence="5" type="ORF">B4V02_12645</name>
</gene>
<dbReference type="PANTHER" id="PTHR35841:SF1">
    <property type="entry name" value="PHOSPHONATES-BINDING PERIPLASMIC PROTEIN"/>
    <property type="match status" value="1"/>
</dbReference>
<sequence>MSIIRKALFPLLSILVIFGTAGCAGQGTQNTGAAKSSQQETSAYTPDKLKIGVIPSEDSENVESKMEPLKKYLSKKLGMEVDIFVANDYTAVVEAMRSKQIDVAHLGPFSYLLATEKANAEAIVSKVDADTGLPTYKSVILTRKDSGIKTISDLKGKTFAFIDPASTSGNLVPRNELLKNGVDPDKDFSTSLYAGGGDASALAVQNKKVDAGATSDTVYKAMVAKNLLPDVSILHESAPIPTSPVAVRKDLDSGLKEKIKQAYLDMDKESPESLKALGLDKYGEITDSAYDNLREIAKILNLDLTELK</sequence>
<dbReference type="InterPro" id="IPR017797">
    <property type="entry name" value="Phosphnate-bd"/>
</dbReference>
<dbReference type="InterPro" id="IPR005770">
    <property type="entry name" value="PhnD"/>
</dbReference>
<evidence type="ECO:0000256" key="1">
    <source>
        <dbReference type="ARBA" id="ARBA00007162"/>
    </source>
</evidence>
<organism evidence="5 6">
    <name type="scientific">Paenibacillus kribbensis</name>
    <dbReference type="NCBI Taxonomy" id="172713"/>
    <lineage>
        <taxon>Bacteria</taxon>
        <taxon>Bacillati</taxon>
        <taxon>Bacillota</taxon>
        <taxon>Bacilli</taxon>
        <taxon>Bacillales</taxon>
        <taxon>Paenibacillaceae</taxon>
        <taxon>Paenibacillus</taxon>
    </lineage>
</organism>